<dbReference type="PANTHER" id="PTHR34107:SF7">
    <property type="entry name" value="SLR2092 PROTEIN"/>
    <property type="match status" value="1"/>
</dbReference>
<dbReference type="GO" id="GO:0004519">
    <property type="term" value="F:endonuclease activity"/>
    <property type="evidence" value="ECO:0007669"/>
    <property type="project" value="UniProtKB-KW"/>
</dbReference>
<dbReference type="OrthoDB" id="454453at2"/>
<dbReference type="InterPro" id="IPR011335">
    <property type="entry name" value="Restrct_endonuc-II-like"/>
</dbReference>
<name>A0A2T1D2C0_9CYAN</name>
<dbReference type="PANTHER" id="PTHR34107">
    <property type="entry name" value="SLL0198 PROTEIN-RELATED"/>
    <property type="match status" value="1"/>
</dbReference>
<keyword evidence="2" id="KW-0540">Nuclease</keyword>
<dbReference type="Gene3D" id="3.90.1570.10">
    <property type="entry name" value="tt1808, chain A"/>
    <property type="match status" value="1"/>
</dbReference>
<gene>
    <name evidence="2" type="ORF">C7B65_26125</name>
</gene>
<protein>
    <submittedName>
        <fullName evidence="2">Uma2 family endonuclease</fullName>
    </submittedName>
</protein>
<organism evidence="2 3">
    <name type="scientific">Phormidesmis priestleyi ULC007</name>
    <dbReference type="NCBI Taxonomy" id="1920490"/>
    <lineage>
        <taxon>Bacteria</taxon>
        <taxon>Bacillati</taxon>
        <taxon>Cyanobacteriota</taxon>
        <taxon>Cyanophyceae</taxon>
        <taxon>Leptolyngbyales</taxon>
        <taxon>Leptolyngbyaceae</taxon>
        <taxon>Phormidesmis</taxon>
    </lineage>
</organism>
<comment type="caution">
    <text evidence="2">The sequence shown here is derived from an EMBL/GenBank/DDBJ whole genome shotgun (WGS) entry which is preliminary data.</text>
</comment>
<dbReference type="Pfam" id="PF05685">
    <property type="entry name" value="Uma2"/>
    <property type="match status" value="1"/>
</dbReference>
<dbReference type="CDD" id="cd06260">
    <property type="entry name" value="DUF820-like"/>
    <property type="match status" value="1"/>
</dbReference>
<accession>A0A2T1D2C0</accession>
<dbReference type="InterPro" id="IPR008538">
    <property type="entry name" value="Uma2"/>
</dbReference>
<keyword evidence="2" id="KW-0378">Hydrolase</keyword>
<reference evidence="2 3" key="2">
    <citation type="submission" date="2018-03" db="EMBL/GenBank/DDBJ databases">
        <title>The ancient ancestry and fast evolution of plastids.</title>
        <authorList>
            <person name="Moore K.R."/>
            <person name="Magnabosco C."/>
            <person name="Momper L."/>
            <person name="Gold D.A."/>
            <person name="Bosak T."/>
            <person name="Fournier G.P."/>
        </authorList>
    </citation>
    <scope>NUCLEOTIDE SEQUENCE [LARGE SCALE GENOMIC DNA]</scope>
    <source>
        <strain evidence="2 3">ULC007</strain>
    </source>
</reference>
<reference evidence="2 3" key="1">
    <citation type="submission" date="2018-02" db="EMBL/GenBank/DDBJ databases">
        <authorList>
            <person name="Cohen D.B."/>
            <person name="Kent A.D."/>
        </authorList>
    </citation>
    <scope>NUCLEOTIDE SEQUENCE [LARGE SCALE GENOMIC DNA]</scope>
    <source>
        <strain evidence="2 3">ULC007</strain>
    </source>
</reference>
<evidence type="ECO:0000259" key="1">
    <source>
        <dbReference type="Pfam" id="PF05685"/>
    </source>
</evidence>
<dbReference type="SUPFAM" id="SSF52980">
    <property type="entry name" value="Restriction endonuclease-like"/>
    <property type="match status" value="1"/>
</dbReference>
<dbReference type="Proteomes" id="UP000238634">
    <property type="component" value="Unassembled WGS sequence"/>
</dbReference>
<keyword evidence="3" id="KW-1185">Reference proteome</keyword>
<dbReference type="AlphaFoldDB" id="A0A2T1D2C0"/>
<dbReference type="InterPro" id="IPR012296">
    <property type="entry name" value="Nuclease_put_TT1808"/>
</dbReference>
<dbReference type="STRING" id="1920490.GCA_001895925_03389"/>
<keyword evidence="2" id="KW-0255">Endonuclease</keyword>
<evidence type="ECO:0000313" key="3">
    <source>
        <dbReference type="Proteomes" id="UP000238634"/>
    </source>
</evidence>
<sequence length="183" mass="20523">MVSTALTAKDLEKLQSEHPDLRMELVEGDIIVMSPSGYESDEVAFEFGRQLANWTKPRKLGRVTGSSAGFDLPNADVRSPDVSFVFAERLRRSPRSFAAIVPDLMVEVKSPSDSVKKLRDKIQDFLKLGTRVGTFINPENQTVEVYRTGQPPETLRDGDVLTLPDLLPSWEVKISDLWSPEFD</sequence>
<evidence type="ECO:0000313" key="2">
    <source>
        <dbReference type="EMBL" id="PSB14645.1"/>
    </source>
</evidence>
<feature type="domain" description="Putative restriction endonuclease" evidence="1">
    <location>
        <begin position="10"/>
        <end position="173"/>
    </location>
</feature>
<dbReference type="RefSeq" id="WP_073075273.1">
    <property type="nucleotide sequence ID" value="NZ_MPPI01000072.1"/>
</dbReference>
<proteinExistence type="predicted"/>
<dbReference type="EMBL" id="PVWG01000082">
    <property type="protein sequence ID" value="PSB14645.1"/>
    <property type="molecule type" value="Genomic_DNA"/>
</dbReference>